<keyword evidence="4" id="KW-1185">Reference proteome</keyword>
<accession>A0ABD3LSQ8</accession>
<evidence type="ECO:0000256" key="1">
    <source>
        <dbReference type="SAM" id="MobiDB-lite"/>
    </source>
</evidence>
<feature type="compositionally biased region" description="Basic and acidic residues" evidence="1">
    <location>
        <begin position="229"/>
        <end position="244"/>
    </location>
</feature>
<evidence type="ECO:0000256" key="2">
    <source>
        <dbReference type="SAM" id="Phobius"/>
    </source>
</evidence>
<sequence length="324" mass="36367">MADEAIVNGVRDPEVENPRPATDQADSEVNDLTMKLKLLELEKFNLLRENDETKERVRELMAEIETLRSGEGQMKARLEEMGREVELAEDGKRAMGSIVARAADLEIEVSRLQHDMISVMSDADEANKEVVELRSAAEEKGRRVEGLEREVEGLRNTRAESDIKVRELERKIGALEVRESEARSEKVRAEVELREKVEEKEEEISGLKEKIGDLEARIAKVGSELQSSNKEKMGAEDALKKSEEKAKKMESKLVELQRQLEQAEKEISGLKDKVAETINGRREIVNAIEDKGPKLQWPVMAAGSTGAIVVAAAVAYVCYSRRRS</sequence>
<evidence type="ECO:0000313" key="4">
    <source>
        <dbReference type="Proteomes" id="UP001634007"/>
    </source>
</evidence>
<keyword evidence="2" id="KW-0812">Transmembrane</keyword>
<comment type="caution">
    <text evidence="3">The sequence shown here is derived from an EMBL/GenBank/DDBJ whole genome shotgun (WGS) entry which is preliminary data.</text>
</comment>
<evidence type="ECO:0008006" key="5">
    <source>
        <dbReference type="Google" id="ProtNLM"/>
    </source>
</evidence>
<name>A0ABD3LSQ8_EUCGL</name>
<dbReference type="Proteomes" id="UP001634007">
    <property type="component" value="Unassembled WGS sequence"/>
</dbReference>
<proteinExistence type="predicted"/>
<organism evidence="3 4">
    <name type="scientific">Eucalyptus globulus</name>
    <name type="common">Tasmanian blue gum</name>
    <dbReference type="NCBI Taxonomy" id="34317"/>
    <lineage>
        <taxon>Eukaryota</taxon>
        <taxon>Viridiplantae</taxon>
        <taxon>Streptophyta</taxon>
        <taxon>Embryophyta</taxon>
        <taxon>Tracheophyta</taxon>
        <taxon>Spermatophyta</taxon>
        <taxon>Magnoliopsida</taxon>
        <taxon>eudicotyledons</taxon>
        <taxon>Gunneridae</taxon>
        <taxon>Pentapetalae</taxon>
        <taxon>rosids</taxon>
        <taxon>malvids</taxon>
        <taxon>Myrtales</taxon>
        <taxon>Myrtaceae</taxon>
        <taxon>Myrtoideae</taxon>
        <taxon>Eucalypteae</taxon>
        <taxon>Eucalyptus</taxon>
    </lineage>
</organism>
<dbReference type="AlphaFoldDB" id="A0ABD3LSQ8"/>
<feature type="transmembrane region" description="Helical" evidence="2">
    <location>
        <begin position="297"/>
        <end position="319"/>
    </location>
</feature>
<dbReference type="Gene3D" id="1.10.287.1490">
    <property type="match status" value="1"/>
</dbReference>
<dbReference type="EMBL" id="JBJKBG010000001">
    <property type="protein sequence ID" value="KAL3754803.1"/>
    <property type="molecule type" value="Genomic_DNA"/>
</dbReference>
<dbReference type="EMBL" id="JBJKBG010000001">
    <property type="protein sequence ID" value="KAL3754804.1"/>
    <property type="molecule type" value="Genomic_DNA"/>
</dbReference>
<dbReference type="EMBL" id="JBJKBG010000001">
    <property type="protein sequence ID" value="KAL3754805.1"/>
    <property type="molecule type" value="Genomic_DNA"/>
</dbReference>
<protein>
    <recommendedName>
        <fullName evidence="5">Peroxisomal and mitochondrial division factor 2-like</fullName>
    </recommendedName>
</protein>
<keyword evidence="2" id="KW-0472">Membrane</keyword>
<reference evidence="3 4" key="1">
    <citation type="submission" date="2024-11" db="EMBL/GenBank/DDBJ databases">
        <title>Chromosome-level genome assembly of Eucalyptus globulus Labill. provides insights into its genome evolution.</title>
        <authorList>
            <person name="Li X."/>
        </authorList>
    </citation>
    <scope>NUCLEOTIDE SEQUENCE [LARGE SCALE GENOMIC DNA]</scope>
    <source>
        <strain evidence="3">CL2024</strain>
        <tissue evidence="3">Fresh tender leaves</tissue>
    </source>
</reference>
<gene>
    <name evidence="3" type="ORF">ACJRO7_001975</name>
</gene>
<evidence type="ECO:0000313" key="3">
    <source>
        <dbReference type="EMBL" id="KAL3754804.1"/>
    </source>
</evidence>
<dbReference type="SUPFAM" id="SSF57997">
    <property type="entry name" value="Tropomyosin"/>
    <property type="match status" value="1"/>
</dbReference>
<keyword evidence="2" id="KW-1133">Transmembrane helix</keyword>
<feature type="region of interest" description="Disordered" evidence="1">
    <location>
        <begin position="225"/>
        <end position="244"/>
    </location>
</feature>
<feature type="region of interest" description="Disordered" evidence="1">
    <location>
        <begin position="1"/>
        <end position="28"/>
    </location>
</feature>